<protein>
    <submittedName>
        <fullName evidence="1">PORTAL PROTEIN, 15 PROTEIN, HEAD PROTEIN, VIRAL INFECTION, TAILED.2A</fullName>
    </submittedName>
</protein>
<dbReference type="EMBL" id="BK015997">
    <property type="protein sequence ID" value="DAF88850.1"/>
    <property type="molecule type" value="Genomic_DNA"/>
</dbReference>
<sequence>MIFKAPLIAFQSELYAMLSNADEMTFGVYDSSMTIGEILNSLKNQETVNYGVIADVSCSPSSAKADSVMWRVNVRIELFSTYRGRKQVADMINVIGSVATQYADVFDANLAAKGYRLIKMEAGESVIGGAIEANGIVWQNGYINLNYQLYQLDT</sequence>
<reference evidence="1" key="1">
    <citation type="journal article" date="2021" name="Proc. Natl. Acad. Sci. U.S.A.">
        <title>A Catalog of Tens of Thousands of Viruses from Human Metagenomes Reveals Hidden Associations with Chronic Diseases.</title>
        <authorList>
            <person name="Tisza M.J."/>
            <person name="Buck C.B."/>
        </authorList>
    </citation>
    <scope>NUCLEOTIDE SEQUENCE</scope>
    <source>
        <strain evidence="1">CtFbM77</strain>
    </source>
</reference>
<proteinExistence type="predicted"/>
<accession>A0A8S5U330</accession>
<name>A0A8S5U330_9CAUD</name>
<evidence type="ECO:0000313" key="1">
    <source>
        <dbReference type="EMBL" id="DAF88850.1"/>
    </source>
</evidence>
<organism evidence="1">
    <name type="scientific">Siphoviridae sp. ctFbM77</name>
    <dbReference type="NCBI Taxonomy" id="2825405"/>
    <lineage>
        <taxon>Viruses</taxon>
        <taxon>Duplodnaviria</taxon>
        <taxon>Heunggongvirae</taxon>
        <taxon>Uroviricota</taxon>
        <taxon>Caudoviricetes</taxon>
    </lineage>
</organism>